<evidence type="ECO:0000259" key="5">
    <source>
        <dbReference type="Pfam" id="PF01814"/>
    </source>
</evidence>
<keyword evidence="2" id="KW-0963">Cytoplasm</keyword>
<evidence type="ECO:0000256" key="1">
    <source>
        <dbReference type="ARBA" id="ARBA00004496"/>
    </source>
</evidence>
<dbReference type="InterPro" id="IPR019903">
    <property type="entry name" value="RIC_family"/>
</dbReference>
<evidence type="ECO:0000313" key="7">
    <source>
        <dbReference type="Proteomes" id="UP000198706"/>
    </source>
</evidence>
<dbReference type="Proteomes" id="UP000198706">
    <property type="component" value="Unassembled WGS sequence"/>
</dbReference>
<reference evidence="6 7" key="1">
    <citation type="submission" date="2016-10" db="EMBL/GenBank/DDBJ databases">
        <authorList>
            <person name="de Groot N.N."/>
        </authorList>
    </citation>
    <scope>NUCLEOTIDE SEQUENCE [LARGE SCALE GENOMIC DNA]</scope>
    <source>
        <strain evidence="6 7">JCM 21544</strain>
    </source>
</reference>
<dbReference type="Gene3D" id="1.20.120.520">
    <property type="entry name" value="nmb1532 protein domain like"/>
    <property type="match status" value="1"/>
</dbReference>
<accession>A0A1G8Z4R2</accession>
<evidence type="ECO:0000256" key="2">
    <source>
        <dbReference type="ARBA" id="ARBA00022490"/>
    </source>
</evidence>
<dbReference type="NCBIfam" id="NF008221">
    <property type="entry name" value="PRK10992.1"/>
    <property type="match status" value="1"/>
</dbReference>
<protein>
    <submittedName>
        <fullName evidence="6">Regulator of cell morphogenesis and NO signaling</fullName>
    </submittedName>
</protein>
<dbReference type="InterPro" id="IPR012312">
    <property type="entry name" value="Hemerythrin-like"/>
</dbReference>
<gene>
    <name evidence="6" type="ORF">SAMN05216186_104181</name>
</gene>
<dbReference type="Pfam" id="PF04405">
    <property type="entry name" value="ScdA_N"/>
    <property type="match status" value="1"/>
</dbReference>
<keyword evidence="4" id="KW-0408">Iron</keyword>
<feature type="domain" description="Hemerythrin-like" evidence="5">
    <location>
        <begin position="79"/>
        <end position="216"/>
    </location>
</feature>
<dbReference type="NCBIfam" id="TIGR03652">
    <property type="entry name" value="FeS_repair_RIC"/>
    <property type="match status" value="1"/>
</dbReference>
<dbReference type="PANTHER" id="PTHR36438:SF1">
    <property type="entry name" value="IRON-SULFUR CLUSTER REPAIR PROTEIN YTFE"/>
    <property type="match status" value="1"/>
</dbReference>
<comment type="subcellular location">
    <subcellularLocation>
        <location evidence="1">Cytoplasm</location>
    </subcellularLocation>
</comment>
<dbReference type="EMBL" id="FNFD01000004">
    <property type="protein sequence ID" value="SDK09365.1"/>
    <property type="molecule type" value="Genomic_DNA"/>
</dbReference>
<name>A0A1G8Z4R2_9PSED</name>
<dbReference type="PANTHER" id="PTHR36438">
    <property type="entry name" value="IRON-SULFUR CLUSTER REPAIR PROTEIN YTFE"/>
    <property type="match status" value="1"/>
</dbReference>
<organism evidence="6 7">
    <name type="scientific">Pseudomonas indica</name>
    <dbReference type="NCBI Taxonomy" id="137658"/>
    <lineage>
        <taxon>Bacteria</taxon>
        <taxon>Pseudomonadati</taxon>
        <taxon>Pseudomonadota</taxon>
        <taxon>Gammaproteobacteria</taxon>
        <taxon>Pseudomonadales</taxon>
        <taxon>Pseudomonadaceae</taxon>
        <taxon>Pseudomonas</taxon>
    </lineage>
</organism>
<sequence length="228" mass="25727">MSNALLDETLGNLACEIPGATRVFHEYNLDFCCGGQKTLREAAIRRGVDPSTIAARLEELQAQPGQGTDWRSADTDSLISHILSRFHARHREQLPELIRLARRVEQVHGHRRDCPHGLADHLSDMHQELESHMLKEEQVLFPMLLRGQGAFTQGPISVMRFEHDQHGAALERLHGLTAGITPPEDACNTWMALYRGLTELRNDLMQHIHLENNVLFVQALAPQEVHHG</sequence>
<proteinExistence type="predicted"/>
<evidence type="ECO:0000313" key="6">
    <source>
        <dbReference type="EMBL" id="SDK09365.1"/>
    </source>
</evidence>
<evidence type="ECO:0000256" key="4">
    <source>
        <dbReference type="ARBA" id="ARBA00023004"/>
    </source>
</evidence>
<dbReference type="Pfam" id="PF01814">
    <property type="entry name" value="Hemerythrin"/>
    <property type="match status" value="1"/>
</dbReference>
<dbReference type="STRING" id="137658.SAMN05216186_104181"/>
<keyword evidence="3" id="KW-0479">Metal-binding</keyword>
<dbReference type="AlphaFoldDB" id="A0A1G8Z4R2"/>
<dbReference type="RefSeq" id="WP_084334144.1">
    <property type="nucleotide sequence ID" value="NZ_FNFD01000004.1"/>
</dbReference>
<keyword evidence="7" id="KW-1185">Reference proteome</keyword>
<dbReference type="GO" id="GO:0046872">
    <property type="term" value="F:metal ion binding"/>
    <property type="evidence" value="ECO:0007669"/>
    <property type="project" value="UniProtKB-KW"/>
</dbReference>
<evidence type="ECO:0000256" key="3">
    <source>
        <dbReference type="ARBA" id="ARBA00022723"/>
    </source>
</evidence>
<dbReference type="GO" id="GO:0005737">
    <property type="term" value="C:cytoplasm"/>
    <property type="evidence" value="ECO:0007669"/>
    <property type="project" value="UniProtKB-SubCell"/>
</dbReference>